<dbReference type="InterPro" id="IPR001487">
    <property type="entry name" value="Bromodomain"/>
</dbReference>
<feature type="region of interest" description="Disordered" evidence="9">
    <location>
        <begin position="1"/>
        <end position="23"/>
    </location>
</feature>
<organism evidence="11">
    <name type="scientific">Rosellinia necatrix</name>
    <name type="common">White root-rot fungus</name>
    <dbReference type="NCBI Taxonomy" id="77044"/>
    <lineage>
        <taxon>Eukaryota</taxon>
        <taxon>Fungi</taxon>
        <taxon>Dikarya</taxon>
        <taxon>Ascomycota</taxon>
        <taxon>Pezizomycotina</taxon>
        <taxon>Sordariomycetes</taxon>
        <taxon>Xylariomycetidae</taxon>
        <taxon>Xylariales</taxon>
        <taxon>Xylariaceae</taxon>
        <taxon>Rosellinia</taxon>
    </lineage>
</organism>
<dbReference type="InterPro" id="IPR037382">
    <property type="entry name" value="Rsc/polybromo"/>
</dbReference>
<evidence type="ECO:0000256" key="3">
    <source>
        <dbReference type="ARBA" id="ARBA00022853"/>
    </source>
</evidence>
<dbReference type="OrthoDB" id="6017at2759"/>
<evidence type="ECO:0000256" key="5">
    <source>
        <dbReference type="ARBA" id="ARBA00023117"/>
    </source>
</evidence>
<keyword evidence="2" id="KW-0677">Repeat</keyword>
<dbReference type="Proteomes" id="UP000054516">
    <property type="component" value="Unassembled WGS sequence"/>
</dbReference>
<evidence type="ECO:0000259" key="10">
    <source>
        <dbReference type="PROSITE" id="PS50014"/>
    </source>
</evidence>
<feature type="compositionally biased region" description="Acidic residues" evidence="9">
    <location>
        <begin position="194"/>
        <end position="245"/>
    </location>
</feature>
<evidence type="ECO:0000256" key="8">
    <source>
        <dbReference type="PROSITE-ProRule" id="PRU00035"/>
    </source>
</evidence>
<evidence type="ECO:0000313" key="12">
    <source>
        <dbReference type="Proteomes" id="UP000054516"/>
    </source>
</evidence>
<evidence type="ECO:0000256" key="7">
    <source>
        <dbReference type="ARBA" id="ARBA00023242"/>
    </source>
</evidence>
<dbReference type="GO" id="GO:0003682">
    <property type="term" value="F:chromatin binding"/>
    <property type="evidence" value="ECO:0007669"/>
    <property type="project" value="TreeGrafter"/>
</dbReference>
<dbReference type="Pfam" id="PF22994">
    <property type="entry name" value="RSC4_Ig_like"/>
    <property type="match status" value="1"/>
</dbReference>
<keyword evidence="5 8" id="KW-0103">Bromodomain</keyword>
<dbReference type="InterPro" id="IPR036427">
    <property type="entry name" value="Bromodomain-like_sf"/>
</dbReference>
<dbReference type="OMA" id="LWTNAYF"/>
<evidence type="ECO:0000256" key="4">
    <source>
        <dbReference type="ARBA" id="ARBA00023015"/>
    </source>
</evidence>
<dbReference type="PANTHER" id="PTHR16062:SF21">
    <property type="entry name" value="CHROMATIN STRUCTURE-REMODELING COMPLEX SUBUNIT RSC1-RELATED"/>
    <property type="match status" value="1"/>
</dbReference>
<dbReference type="GO" id="GO:0006338">
    <property type="term" value="P:chromatin remodeling"/>
    <property type="evidence" value="ECO:0007669"/>
    <property type="project" value="InterPro"/>
</dbReference>
<evidence type="ECO:0000256" key="6">
    <source>
        <dbReference type="ARBA" id="ARBA00023163"/>
    </source>
</evidence>
<dbReference type="InterPro" id="IPR054551">
    <property type="entry name" value="RSC4_Ig-like"/>
</dbReference>
<dbReference type="SMART" id="SM00297">
    <property type="entry name" value="BROMO"/>
    <property type="match status" value="2"/>
</dbReference>
<dbReference type="SUPFAM" id="SSF47370">
    <property type="entry name" value="Bromodomain"/>
    <property type="match status" value="2"/>
</dbReference>
<feature type="region of interest" description="Disordered" evidence="9">
    <location>
        <begin position="411"/>
        <end position="514"/>
    </location>
</feature>
<dbReference type="FunFam" id="1.20.920.10:FF:000083">
    <property type="entry name" value="WGS project CABT00000000 data, contig 2.8"/>
    <property type="match status" value="1"/>
</dbReference>
<keyword evidence="6" id="KW-0804">Transcription</keyword>
<keyword evidence="4" id="KW-0805">Transcription regulation</keyword>
<protein>
    <submittedName>
        <fullName evidence="11">Putative bromodomain-containing protein</fullName>
    </submittedName>
</protein>
<keyword evidence="7" id="KW-0539">Nucleus</keyword>
<feature type="domain" description="Bromo" evidence="10">
    <location>
        <begin position="309"/>
        <end position="392"/>
    </location>
</feature>
<accession>A0A1W2TBQ7</accession>
<feature type="domain" description="Bromo" evidence="10">
    <location>
        <begin position="62"/>
        <end position="132"/>
    </location>
</feature>
<reference evidence="11" key="1">
    <citation type="submission" date="2016-03" db="EMBL/GenBank/DDBJ databases">
        <title>Draft genome sequence of Rosellinia necatrix.</title>
        <authorList>
            <person name="Kanematsu S."/>
        </authorList>
    </citation>
    <scope>NUCLEOTIDE SEQUENCE [LARGE SCALE GENOMIC DNA]</scope>
    <source>
        <strain evidence="11">W97</strain>
    </source>
</reference>
<feature type="compositionally biased region" description="Acidic residues" evidence="9">
    <location>
        <begin position="171"/>
        <end position="187"/>
    </location>
</feature>
<sequence>MESKRKASGANGPETAADTDRAAKRRKLIEEYGDLADGETDESTTAYGLNILESIRATTDKNGRAVAPYFEALPSRSGNPQYYKKIRLPLSLQVIERKLKERQYPALSFLESDFKRLVSNAKETNERNSTIFGDAERVRKAVSNLMVKHNPAYKAGNYQAVPTPLPPTPEPEGEDDDEEEVDGEADENASAQAAEEDEAEAGSQGDADDAEVEDIEDDEEGEGEEEADEGQEDGDEIEEGDDDEGSQPRHRRGSSWKKADPRNSRDSATPAHKSNSRSKAYHSFEGVPFTGLSFQQAQEKIVDDLIRKKEDSDDYPYFEPFIYLPPRSLKDYYEIIAEPLSLKALQKQVRGQHGRSEATYVSDFKGWAAFEDQASLIWKNAYHYNEDGSDIFIMAQELEESFQELLKEAKANVPEPTQPKIKLRLPQAAETPGHPKKITIHVGGKNSATGSPAPVTGQSGESEAPRNETPVNRNPFSGASSTGTSVNLSQLEKARSMSASAGPPSPSVRAVTKTEDAVPATPIVRPQAASTTFQHFVPAVANTPVPVVNGAAPQYQPPPPLPPPPPKRSATDILEAQKYRPQPIREIEALMPRLVITAHPSLQTENKLVTTFVASTTEYQQEIVVNAPLSHFRLQLKPHIASFLETGQREWKLNVIHDTTRLYPVPMPFDKRGEPIFDVTLRYGLNRLEVTLIAALPRDEKVPNGLNMEMERFVVHYNLLKH</sequence>
<dbReference type="PROSITE" id="PS50014">
    <property type="entry name" value="BROMODOMAIN_2"/>
    <property type="match status" value="2"/>
</dbReference>
<keyword evidence="12" id="KW-1185">Reference proteome</keyword>
<name>A0A1W2TBQ7_ROSNE</name>
<dbReference type="EMBL" id="DF977455">
    <property type="protein sequence ID" value="GAP85348.1"/>
    <property type="molecule type" value="Genomic_DNA"/>
</dbReference>
<dbReference type="Pfam" id="PF00439">
    <property type="entry name" value="Bromodomain"/>
    <property type="match status" value="2"/>
</dbReference>
<evidence type="ECO:0000256" key="9">
    <source>
        <dbReference type="SAM" id="MobiDB-lite"/>
    </source>
</evidence>
<dbReference type="CDD" id="cd04369">
    <property type="entry name" value="Bromodomain"/>
    <property type="match status" value="2"/>
</dbReference>
<evidence type="ECO:0000256" key="2">
    <source>
        <dbReference type="ARBA" id="ARBA00022737"/>
    </source>
</evidence>
<gene>
    <name evidence="11" type="ORF">SAMD00023353_1001670</name>
</gene>
<feature type="compositionally biased region" description="Polar residues" evidence="9">
    <location>
        <begin position="446"/>
        <end position="461"/>
    </location>
</feature>
<dbReference type="PANTHER" id="PTHR16062">
    <property type="entry name" value="SWI/SNF-RELATED"/>
    <property type="match status" value="1"/>
</dbReference>
<evidence type="ECO:0000313" key="11">
    <source>
        <dbReference type="EMBL" id="GAP85348.1"/>
    </source>
</evidence>
<proteinExistence type="predicted"/>
<feature type="region of interest" description="Disordered" evidence="9">
    <location>
        <begin position="153"/>
        <end position="279"/>
    </location>
</feature>
<feature type="compositionally biased region" description="Polar residues" evidence="9">
    <location>
        <begin position="469"/>
        <end position="490"/>
    </location>
</feature>
<comment type="subcellular location">
    <subcellularLocation>
        <location evidence="1">Nucleus</location>
    </subcellularLocation>
</comment>
<dbReference type="PRINTS" id="PR00503">
    <property type="entry name" value="BROMODOMAIN"/>
</dbReference>
<dbReference type="GO" id="GO:0006368">
    <property type="term" value="P:transcription elongation by RNA polymerase II"/>
    <property type="evidence" value="ECO:0007669"/>
    <property type="project" value="TreeGrafter"/>
</dbReference>
<dbReference type="Gene3D" id="1.20.920.10">
    <property type="entry name" value="Bromodomain-like"/>
    <property type="match status" value="2"/>
</dbReference>
<keyword evidence="3" id="KW-0156">Chromatin regulator</keyword>
<evidence type="ECO:0000256" key="1">
    <source>
        <dbReference type="ARBA" id="ARBA00004123"/>
    </source>
</evidence>
<dbReference type="STRING" id="77044.A0A1W2TBQ7"/>
<dbReference type="GO" id="GO:0016586">
    <property type="term" value="C:RSC-type complex"/>
    <property type="evidence" value="ECO:0007669"/>
    <property type="project" value="InterPro"/>
</dbReference>
<dbReference type="AlphaFoldDB" id="A0A1W2TBQ7"/>